<keyword evidence="3" id="KW-1185">Reference proteome</keyword>
<organism evidence="2 3">
    <name type="scientific">Populus alba x Populus x berolinensis</name>
    <dbReference type="NCBI Taxonomy" id="444605"/>
    <lineage>
        <taxon>Eukaryota</taxon>
        <taxon>Viridiplantae</taxon>
        <taxon>Streptophyta</taxon>
        <taxon>Embryophyta</taxon>
        <taxon>Tracheophyta</taxon>
        <taxon>Spermatophyta</taxon>
        <taxon>Magnoliopsida</taxon>
        <taxon>eudicotyledons</taxon>
        <taxon>Gunneridae</taxon>
        <taxon>Pentapetalae</taxon>
        <taxon>rosids</taxon>
        <taxon>fabids</taxon>
        <taxon>Malpighiales</taxon>
        <taxon>Salicaceae</taxon>
        <taxon>Saliceae</taxon>
        <taxon>Populus</taxon>
    </lineage>
</organism>
<gene>
    <name evidence="1" type="ORF">NC653_018997</name>
    <name evidence="2" type="ORF">NC653_019010</name>
</gene>
<dbReference type="Proteomes" id="UP001164929">
    <property type="component" value="Chromosome 7"/>
</dbReference>
<accession>A0AAD6VWL8</accession>
<reference evidence="2" key="1">
    <citation type="journal article" date="2023" name="Mol. Ecol. Resour.">
        <title>Chromosome-level genome assembly of a triploid poplar Populus alba 'Berolinensis'.</title>
        <authorList>
            <person name="Chen S."/>
            <person name="Yu Y."/>
            <person name="Wang X."/>
            <person name="Wang S."/>
            <person name="Zhang T."/>
            <person name="Zhou Y."/>
            <person name="He R."/>
            <person name="Meng N."/>
            <person name="Wang Y."/>
            <person name="Liu W."/>
            <person name="Liu Z."/>
            <person name="Liu J."/>
            <person name="Guo Q."/>
            <person name="Huang H."/>
            <person name="Sederoff R.R."/>
            <person name="Wang G."/>
            <person name="Qu G."/>
            <person name="Chen S."/>
        </authorList>
    </citation>
    <scope>NUCLEOTIDE SEQUENCE</scope>
    <source>
        <strain evidence="2">SC-2020</strain>
    </source>
</reference>
<dbReference type="EMBL" id="JAQIZT010000007">
    <property type="protein sequence ID" value="KAJ6990600.1"/>
    <property type="molecule type" value="Genomic_DNA"/>
</dbReference>
<evidence type="ECO:0000313" key="1">
    <source>
        <dbReference type="EMBL" id="KAJ6990600.1"/>
    </source>
</evidence>
<comment type="caution">
    <text evidence="2">The sequence shown here is derived from an EMBL/GenBank/DDBJ whole genome shotgun (WGS) entry which is preliminary data.</text>
</comment>
<dbReference type="AlphaFoldDB" id="A0AAD6VWL8"/>
<proteinExistence type="predicted"/>
<name>A0AAD6VWL8_9ROSI</name>
<evidence type="ECO:0000313" key="2">
    <source>
        <dbReference type="EMBL" id="KAJ6990616.1"/>
    </source>
</evidence>
<protein>
    <submittedName>
        <fullName evidence="2">Uncharacterized protein</fullName>
    </submittedName>
</protein>
<sequence length="105" mass="11933">MQDISATKHTLTLLAQQTISSSQTNIKSVMASKKNKHNASTMTRWWYDINVPFNDAKSYYYQSMINVITSMKLGFKGLSYHDLKGSFLKGSIHDVHEYLLGIKAN</sequence>
<dbReference type="EMBL" id="JAQIZT010000007">
    <property type="protein sequence ID" value="KAJ6990616.1"/>
    <property type="molecule type" value="Genomic_DNA"/>
</dbReference>
<evidence type="ECO:0000313" key="3">
    <source>
        <dbReference type="Proteomes" id="UP001164929"/>
    </source>
</evidence>